<feature type="chain" id="PRO_5036943961" evidence="1">
    <location>
        <begin position="25"/>
        <end position="206"/>
    </location>
</feature>
<dbReference type="Proteomes" id="UP000757461">
    <property type="component" value="Unassembled WGS sequence"/>
</dbReference>
<dbReference type="Pfam" id="PF16128">
    <property type="entry name" value="DUF4840"/>
    <property type="match status" value="1"/>
</dbReference>
<dbReference type="AlphaFoldDB" id="A0A930HXJ3"/>
<gene>
    <name evidence="2" type="ORF">HXN33_01645</name>
</gene>
<evidence type="ECO:0000313" key="2">
    <source>
        <dbReference type="EMBL" id="MBF1414260.1"/>
    </source>
</evidence>
<feature type="signal peptide" evidence="1">
    <location>
        <begin position="1"/>
        <end position="24"/>
    </location>
</feature>
<evidence type="ECO:0000313" key="3">
    <source>
        <dbReference type="Proteomes" id="UP000757461"/>
    </source>
</evidence>
<dbReference type="EMBL" id="JABZSQ010000015">
    <property type="protein sequence ID" value="MBF1414260.1"/>
    <property type="molecule type" value="Genomic_DNA"/>
</dbReference>
<dbReference type="PROSITE" id="PS51257">
    <property type="entry name" value="PROKAR_LIPOPROTEIN"/>
    <property type="match status" value="1"/>
</dbReference>
<dbReference type="RefSeq" id="WP_314824136.1">
    <property type="nucleotide sequence ID" value="NZ_CAUUUU010000022.1"/>
</dbReference>
<name>A0A930HXJ3_9BACT</name>
<reference evidence="2" key="1">
    <citation type="submission" date="2020-04" db="EMBL/GenBank/DDBJ databases">
        <title>Deep metagenomics examines the oral microbiome during advanced dental caries in children, revealing novel taxa and co-occurrences with host molecules.</title>
        <authorList>
            <person name="Baker J.L."/>
            <person name="Morton J.T."/>
            <person name="Dinis M."/>
            <person name="Alvarez R."/>
            <person name="Tran N.C."/>
            <person name="Knight R."/>
            <person name="Edlund A."/>
        </authorList>
    </citation>
    <scope>NUCLEOTIDE SEQUENCE</scope>
    <source>
        <strain evidence="2">JCVI_25_bin.9</strain>
    </source>
</reference>
<organism evidence="2 3">
    <name type="scientific">Prevotella histicola</name>
    <dbReference type="NCBI Taxonomy" id="470565"/>
    <lineage>
        <taxon>Bacteria</taxon>
        <taxon>Pseudomonadati</taxon>
        <taxon>Bacteroidota</taxon>
        <taxon>Bacteroidia</taxon>
        <taxon>Bacteroidales</taxon>
        <taxon>Prevotellaceae</taxon>
        <taxon>Prevotella</taxon>
    </lineage>
</organism>
<sequence length="206" mass="23508">MKKNKVLFWAACLFSVLSFTSCLSDEENDVRNKQMTPAERVTAYNTVRGSYNGKMKYFKYSTDGRRVTDSLNISCEVTGDTTLVLKNIPTSLLVDKVGNDKLKAALSQLPAVNDTCRIGFFQRDPVAFYLLPQSIVFKDLEYDGAKHEVAFVFRPITDSYAVYSSDKKKLFFQLYLAGYYIDKRPYGFASFPNESEMLFFLSEPRS</sequence>
<keyword evidence="1" id="KW-0732">Signal</keyword>
<dbReference type="InterPro" id="IPR032293">
    <property type="entry name" value="DUF4840"/>
</dbReference>
<proteinExistence type="predicted"/>
<accession>A0A930HXJ3</accession>
<evidence type="ECO:0000256" key="1">
    <source>
        <dbReference type="SAM" id="SignalP"/>
    </source>
</evidence>
<comment type="caution">
    <text evidence="2">The sequence shown here is derived from an EMBL/GenBank/DDBJ whole genome shotgun (WGS) entry which is preliminary data.</text>
</comment>
<protein>
    <submittedName>
        <fullName evidence="2">DUF4840 domain-containing protein</fullName>
    </submittedName>
</protein>